<sequence length="197" mass="20797">MKKTPVSLGVAAASAAIARAAHSVPHDELIRRVRASLELALGTLGKTHRLVIQDVKGEDGKVTGVTMIGRAPICQLTYIPEVSTGDAVFHTSPLTDATLVAALVSIAADALASIPGNPVQLQCGGPIAAVFEDLGNGMESVRFTQDYHEILDELVKTADTLPALFREMRERVKGQDVKHVSETEEAKQPEAAEAAPA</sequence>
<accession>C9DFZ7</accession>
<reference evidence="3" key="1">
    <citation type="submission" date="2009-07" db="EMBL/GenBank/DDBJ databases">
        <authorList>
            <person name="Kropinski A.M."/>
            <person name="Villegas A."/>
            <person name="Lingohr E.J."/>
        </authorList>
    </citation>
    <scope>NUCLEOTIDE SEQUENCE [LARGE SCALE GENOMIC DNA]</scope>
</reference>
<proteinExistence type="predicted"/>
<feature type="compositionally biased region" description="Basic and acidic residues" evidence="1">
    <location>
        <begin position="174"/>
        <end position="190"/>
    </location>
</feature>
<feature type="region of interest" description="Disordered" evidence="1">
    <location>
        <begin position="174"/>
        <end position="197"/>
    </location>
</feature>
<organismHost>
    <name type="scientific">Delftia acidovorans</name>
    <name type="common">Pseudomonas acidovorans</name>
    <name type="synonym">Comamonas acidovorans</name>
    <dbReference type="NCBI Taxonomy" id="80866"/>
</organismHost>
<evidence type="ECO:0000256" key="1">
    <source>
        <dbReference type="SAM" id="MobiDB-lite"/>
    </source>
</evidence>
<dbReference type="KEGG" id="vg:8683972"/>
<evidence type="ECO:0000313" key="2">
    <source>
        <dbReference type="EMBL" id="ACV50048.1"/>
    </source>
</evidence>
<dbReference type="EMBL" id="GQ357915">
    <property type="protein sequence ID" value="ACV50048.1"/>
    <property type="molecule type" value="Genomic_DNA"/>
</dbReference>
<organism evidence="2 3">
    <name type="scientific">Delftia phage PhiW-14</name>
    <name type="common">Deftia acidovorans bacteriophage phiW-14</name>
    <dbReference type="NCBI Taxonomy" id="665032"/>
    <lineage>
        <taxon>Viruses</taxon>
        <taxon>Duplodnaviria</taxon>
        <taxon>Heunggongvirae</taxon>
        <taxon>Uroviricota</taxon>
        <taxon>Caudoviricetes</taxon>
        <taxon>Ionavirus</taxon>
        <taxon>Ionavirus W14</taxon>
    </lineage>
</organism>
<name>C9DFZ7_BPW14</name>
<dbReference type="RefSeq" id="YP_003358880.1">
    <property type="nucleotide sequence ID" value="NC_013697.1"/>
</dbReference>
<dbReference type="GeneID" id="8683972"/>
<protein>
    <submittedName>
        <fullName evidence="2">Uncharacterized protein</fullName>
    </submittedName>
</protein>
<dbReference type="Proteomes" id="UP000008986">
    <property type="component" value="Segment"/>
</dbReference>
<keyword evidence="3" id="KW-1185">Reference proteome</keyword>
<gene>
    <name evidence="2" type="primary">25</name>
</gene>
<evidence type="ECO:0000313" key="3">
    <source>
        <dbReference type="Proteomes" id="UP000008986"/>
    </source>
</evidence>